<protein>
    <submittedName>
        <fullName evidence="1">Uncharacterized protein</fullName>
    </submittedName>
</protein>
<dbReference type="Proteomes" id="UP000003789">
    <property type="component" value="Unassembled WGS sequence"/>
</dbReference>
<comment type="caution">
    <text evidence="1">The sequence shown here is derived from an EMBL/GenBank/DDBJ whole genome shotgun (WGS) entry which is preliminary data.</text>
</comment>
<accession>Q1Z3D5</accession>
<proteinExistence type="predicted"/>
<sequence>MSDLLHQKLVTVKTSTVANKLRVEIVKDDVSLFGSTSKPDSETRFGYDVGLKYAEREQHWYGGIGYNSSAEAMTMLVGFTL</sequence>
<dbReference type="HOGENOM" id="CLU_2570828_0_0_6"/>
<reference evidence="1 2" key="1">
    <citation type="submission" date="2006-03" db="EMBL/GenBank/DDBJ databases">
        <authorList>
            <person name="Bartlett D.H."/>
            <person name="Valle G."/>
            <person name="Lauro F.M."/>
            <person name="Vezzi A."/>
            <person name="Simonato F."/>
            <person name="Eloe E."/>
            <person name="Vitulo N."/>
            <person name="Stratton T.K."/>
            <person name="D'angelo M."/>
            <person name="Ferriera S."/>
            <person name="Johnson J."/>
            <person name="Kravitz S."/>
            <person name="Beeson K."/>
            <person name="Sutton G."/>
            <person name="Rogers Y."/>
            <person name="Friedman R."/>
            <person name="Frazier M."/>
            <person name="Venter J.C."/>
        </authorList>
    </citation>
    <scope>NUCLEOTIDE SEQUENCE [LARGE SCALE GENOMIC DNA]</scope>
    <source>
        <strain evidence="1 2">3TCK</strain>
    </source>
</reference>
<evidence type="ECO:0000313" key="1">
    <source>
        <dbReference type="EMBL" id="EAS43071.1"/>
    </source>
</evidence>
<name>Q1Z3D5_9GAMM</name>
<organism evidence="1 2">
    <name type="scientific">Photobacterium profundum 3TCK</name>
    <dbReference type="NCBI Taxonomy" id="314280"/>
    <lineage>
        <taxon>Bacteria</taxon>
        <taxon>Pseudomonadati</taxon>
        <taxon>Pseudomonadota</taxon>
        <taxon>Gammaproteobacteria</taxon>
        <taxon>Vibrionales</taxon>
        <taxon>Vibrionaceae</taxon>
        <taxon>Photobacterium</taxon>
    </lineage>
</organism>
<dbReference type="EMBL" id="AAPH01000014">
    <property type="protein sequence ID" value="EAS43071.1"/>
    <property type="molecule type" value="Genomic_DNA"/>
</dbReference>
<evidence type="ECO:0000313" key="2">
    <source>
        <dbReference type="Proteomes" id="UP000003789"/>
    </source>
</evidence>
<dbReference type="AlphaFoldDB" id="Q1Z3D5"/>
<dbReference type="RefSeq" id="WP_006230325.1">
    <property type="nucleotide sequence ID" value="NZ_CH724134.1"/>
</dbReference>
<gene>
    <name evidence="1" type="ORF">P3TCK_11514</name>
</gene>